<evidence type="ECO:0000313" key="7">
    <source>
        <dbReference type="Proteomes" id="UP000594454"/>
    </source>
</evidence>
<evidence type="ECO:0008006" key="8">
    <source>
        <dbReference type="Google" id="ProtNLM"/>
    </source>
</evidence>
<dbReference type="EMBL" id="LR899014">
    <property type="protein sequence ID" value="CAD7093114.1"/>
    <property type="molecule type" value="Genomic_DNA"/>
</dbReference>
<accession>A0A7R8Z0Y4</accession>
<reference evidence="6 7" key="1">
    <citation type="submission" date="2020-11" db="EMBL/GenBank/DDBJ databases">
        <authorList>
            <person name="Wallbank WR R."/>
            <person name="Pardo Diaz C."/>
            <person name="Kozak K."/>
            <person name="Martin S."/>
            <person name="Jiggins C."/>
            <person name="Moest M."/>
            <person name="Warren A I."/>
            <person name="Generalovic N T."/>
            <person name="Byers J.R.P. K."/>
            <person name="Montejo-Kovacevich G."/>
            <person name="Yen C E."/>
        </authorList>
    </citation>
    <scope>NUCLEOTIDE SEQUENCE [LARGE SCALE GENOMIC DNA]</scope>
</reference>
<name>A0A7R8Z0Y4_HERIL</name>
<dbReference type="InterPro" id="IPR029705">
    <property type="entry name" value="VPS35L"/>
</dbReference>
<organism evidence="6 7">
    <name type="scientific">Hermetia illucens</name>
    <name type="common">Black soldier fly</name>
    <dbReference type="NCBI Taxonomy" id="343691"/>
    <lineage>
        <taxon>Eukaryota</taxon>
        <taxon>Metazoa</taxon>
        <taxon>Ecdysozoa</taxon>
        <taxon>Arthropoda</taxon>
        <taxon>Hexapoda</taxon>
        <taxon>Insecta</taxon>
        <taxon>Pterygota</taxon>
        <taxon>Neoptera</taxon>
        <taxon>Endopterygota</taxon>
        <taxon>Diptera</taxon>
        <taxon>Brachycera</taxon>
        <taxon>Stratiomyomorpha</taxon>
        <taxon>Stratiomyidae</taxon>
        <taxon>Hermetiinae</taxon>
        <taxon>Hermetia</taxon>
    </lineage>
</organism>
<dbReference type="Proteomes" id="UP000594454">
    <property type="component" value="Chromosome 6"/>
</dbReference>
<dbReference type="InParanoid" id="A0A7R8Z0Y4"/>
<evidence type="ECO:0000256" key="1">
    <source>
        <dbReference type="ARBA" id="ARBA00004177"/>
    </source>
</evidence>
<evidence type="ECO:0000256" key="5">
    <source>
        <dbReference type="ARBA" id="ARBA00022927"/>
    </source>
</evidence>
<dbReference type="GO" id="GO:0015031">
    <property type="term" value="P:protein transport"/>
    <property type="evidence" value="ECO:0007669"/>
    <property type="project" value="UniProtKB-KW"/>
</dbReference>
<dbReference type="AlphaFoldDB" id="A0A7R8Z0Y4"/>
<keyword evidence="7" id="KW-1185">Reference proteome</keyword>
<evidence type="ECO:0000256" key="4">
    <source>
        <dbReference type="ARBA" id="ARBA00022753"/>
    </source>
</evidence>
<evidence type="ECO:0000256" key="3">
    <source>
        <dbReference type="ARBA" id="ARBA00022448"/>
    </source>
</evidence>
<protein>
    <recommendedName>
        <fullName evidence="8">VPS35 endosomal protein sorting factor-like</fullName>
    </recommendedName>
</protein>
<dbReference type="PANTHER" id="PTHR13673">
    <property type="entry name" value="ESOPHAGEAL CANCER ASSOCIATED PROTEIN"/>
    <property type="match status" value="1"/>
</dbReference>
<sequence length="973" mass="110283">MATEWLCVAAETPIPKEHFQWVETLEHPLKQMTVTMIDSKGTRKVGGGSIASNASSRTSSTLSLDPLSLALDGTDPLSQFAKQEAMDPLSQMVAEYETSFKKTGKKEKDVLDGDALNWSSKRAGIFNKFTTSEKLSITTSFLTGGEIIKTQTTVSDKVKYRLEQLDDFEDGSMHQVMDLNQQEYIMQIEQLNHELVRSWNGDQRVNSLKIAIQCSKMLADTSVLQFYPSQFVLITDILDIFGKLVYERLRSKADYIEPGKKVPTTLPEKFTPEMISESAKETCQNWFYKISSIRELIPRLYVEIAILKCYNFLNQNECNNALLRLTRMIRGIGDPLVAIYVRCYLIRVGMTVTNDKKYIKENFNDILTVYHTIFNGSIRSEMNRQRIDMVTYLSLFGPAFDWIIQAIVYRSPDSNSAEILQLCKDKKNNGPLLMSILTTFRPDFIANHALDFVRILSNCNTEGITKGQLFRALGGSLNMSPPQYEQKLPVLNAAFATINTLTNPTEYISCIEMWAQYTAEHFTVSEVNKLLEEVTQRMSQNKVYENHYSQLQAIVDKVVRHTKDFEALLTLDSFLPLLDLFQKESVKLEVCKNIITTYRTNIESPTSDPVVTNALMYICKVLNDSVNALTVEDERRQIGCLISNFIKKVDYGRDFEQQLAFYVEARAAFPNLDTVFSTLVHCVNKLAVETRKIVNGHHTRKTAAFVKACAAYCFITIPSIVSVVTQMDLYLLSGQVALINLCLGQADACFETALNLVSELPRTVEIEGKLKSTESYLISYLCNMLSTLIVVPDSPEQGVLYLVRLLLDVLKKYPFDLHSTGPTIVYLHALDMLYTQSMDTFPFHIPHVVSNDELYGSDPKFIAEVNSMCSSIVDQILIQLKSFGDANHLKSQTVLALELFTRIVRYADLNKDKTLSLASNLWNLAIKNESSIDPKLTMKALKCVESRKHGTSRIQYVQRLDELLTRMKSKLVK</sequence>
<keyword evidence="4" id="KW-0967">Endosome</keyword>
<evidence type="ECO:0000256" key="2">
    <source>
        <dbReference type="ARBA" id="ARBA00010704"/>
    </source>
</evidence>
<evidence type="ECO:0000313" key="6">
    <source>
        <dbReference type="EMBL" id="CAD7093114.1"/>
    </source>
</evidence>
<dbReference type="GO" id="GO:0032456">
    <property type="term" value="P:endocytic recycling"/>
    <property type="evidence" value="ECO:0007669"/>
    <property type="project" value="InterPro"/>
</dbReference>
<keyword evidence="3" id="KW-0813">Transport</keyword>
<comment type="subcellular location">
    <subcellularLocation>
        <location evidence="1">Endosome</location>
    </subcellularLocation>
</comment>
<keyword evidence="5" id="KW-0653">Protein transport</keyword>
<dbReference type="OMA" id="RVEVCKN"/>
<dbReference type="GO" id="GO:0005768">
    <property type="term" value="C:endosome"/>
    <property type="evidence" value="ECO:0007669"/>
    <property type="project" value="UniProtKB-SubCell"/>
</dbReference>
<proteinExistence type="inferred from homology"/>
<comment type="similarity">
    <text evidence="2">Belongs to the VPS35L family.</text>
</comment>
<dbReference type="FunCoup" id="A0A7R8Z0Y4">
    <property type="interactions" value="2157"/>
</dbReference>
<dbReference type="PANTHER" id="PTHR13673:SF0">
    <property type="entry name" value="VPS35 ENDOSOMAL PROTEIN-SORTING FACTOR-LIKE"/>
    <property type="match status" value="1"/>
</dbReference>
<gene>
    <name evidence="6" type="ORF">HERILL_LOCUS15421</name>
</gene>
<dbReference type="OrthoDB" id="1734063at2759"/>